<dbReference type="GO" id="GO:0019842">
    <property type="term" value="F:vitamin binding"/>
    <property type="evidence" value="ECO:0007669"/>
    <property type="project" value="TreeGrafter"/>
</dbReference>
<protein>
    <submittedName>
        <fullName evidence="9">Vitamin K-dependent gamma-carboxylase-like protein</fullName>
    </submittedName>
</protein>
<feature type="transmembrane region" description="Helical" evidence="7">
    <location>
        <begin position="64"/>
        <end position="82"/>
    </location>
</feature>
<dbReference type="GO" id="GO:0008488">
    <property type="term" value="F:gamma-glutamyl carboxylase activity"/>
    <property type="evidence" value="ECO:0007669"/>
    <property type="project" value="InterPro"/>
</dbReference>
<accession>A0A3D9H4W7</accession>
<evidence type="ECO:0000259" key="8">
    <source>
        <dbReference type="SMART" id="SM00752"/>
    </source>
</evidence>
<dbReference type="OrthoDB" id="341137at2"/>
<dbReference type="Proteomes" id="UP000256980">
    <property type="component" value="Unassembled WGS sequence"/>
</dbReference>
<dbReference type="PANTHER" id="PTHR12639:SF7">
    <property type="entry name" value="HTTM DOMAIN-CONTAINING PROTEIN"/>
    <property type="match status" value="1"/>
</dbReference>
<feature type="transmembrane region" description="Helical" evidence="7">
    <location>
        <begin position="12"/>
        <end position="38"/>
    </location>
</feature>
<reference evidence="9 10" key="1">
    <citation type="submission" date="2018-07" db="EMBL/GenBank/DDBJ databases">
        <title>Genomic Encyclopedia of Type Strains, Phase III (KMG-III): the genomes of soil and plant-associated and newly described type strains.</title>
        <authorList>
            <person name="Whitman W."/>
        </authorList>
    </citation>
    <scope>NUCLEOTIDE SEQUENCE [LARGE SCALE GENOMIC DNA]</scope>
    <source>
        <strain evidence="9 10">CECT 7946</strain>
    </source>
</reference>
<feature type="domain" description="HTTM-like" evidence="8">
    <location>
        <begin position="6"/>
        <end position="265"/>
    </location>
</feature>
<proteinExistence type="predicted"/>
<dbReference type="InterPro" id="IPR007782">
    <property type="entry name" value="VKG_COase"/>
</dbReference>
<dbReference type="SMART" id="SM00752">
    <property type="entry name" value="HTTM"/>
    <property type="match status" value="1"/>
</dbReference>
<comment type="subcellular location">
    <subcellularLocation>
        <location evidence="1">Endomembrane system</location>
        <topology evidence="1">Multi-pass membrane protein</topology>
    </subcellularLocation>
</comment>
<dbReference type="RefSeq" id="WP_115817102.1">
    <property type="nucleotide sequence ID" value="NZ_QRDV01000003.1"/>
</dbReference>
<evidence type="ECO:0000256" key="4">
    <source>
        <dbReference type="ARBA" id="ARBA00023136"/>
    </source>
</evidence>
<dbReference type="EMBL" id="QRDV01000003">
    <property type="protein sequence ID" value="RED44502.1"/>
    <property type="molecule type" value="Genomic_DNA"/>
</dbReference>
<dbReference type="Pfam" id="PF22777">
    <property type="entry name" value="VKGC_lumenal_dom"/>
    <property type="match status" value="1"/>
</dbReference>
<keyword evidence="3 7" id="KW-1133">Transmembrane helix</keyword>
<evidence type="ECO:0000256" key="3">
    <source>
        <dbReference type="ARBA" id="ARBA00022989"/>
    </source>
</evidence>
<dbReference type="AlphaFoldDB" id="A0A3D9H4W7"/>
<evidence type="ECO:0000256" key="7">
    <source>
        <dbReference type="SAM" id="Phobius"/>
    </source>
</evidence>
<dbReference type="Pfam" id="PF05090">
    <property type="entry name" value="HTTM"/>
    <property type="match status" value="1"/>
</dbReference>
<evidence type="ECO:0000313" key="9">
    <source>
        <dbReference type="EMBL" id="RED44502.1"/>
    </source>
</evidence>
<keyword evidence="6" id="KW-0456">Lyase</keyword>
<evidence type="ECO:0000256" key="6">
    <source>
        <dbReference type="ARBA" id="ARBA00023239"/>
    </source>
</evidence>
<dbReference type="GO" id="GO:0012505">
    <property type="term" value="C:endomembrane system"/>
    <property type="evidence" value="ECO:0007669"/>
    <property type="project" value="UniProtKB-SubCell"/>
</dbReference>
<comment type="caution">
    <text evidence="9">The sequence shown here is derived from an EMBL/GenBank/DDBJ whole genome shotgun (WGS) entry which is preliminary data.</text>
</comment>
<gene>
    <name evidence="9" type="ORF">DFQ10_103188</name>
</gene>
<feature type="transmembrane region" description="Helical" evidence="7">
    <location>
        <begin position="201"/>
        <end position="222"/>
    </location>
</feature>
<organism evidence="9 10">
    <name type="scientific">Winogradskyella eximia</name>
    <dbReference type="NCBI Taxonomy" id="262006"/>
    <lineage>
        <taxon>Bacteria</taxon>
        <taxon>Pseudomonadati</taxon>
        <taxon>Bacteroidota</taxon>
        <taxon>Flavobacteriia</taxon>
        <taxon>Flavobacteriales</taxon>
        <taxon>Flavobacteriaceae</taxon>
        <taxon>Winogradskyella</taxon>
    </lineage>
</organism>
<evidence type="ECO:0000256" key="2">
    <source>
        <dbReference type="ARBA" id="ARBA00022692"/>
    </source>
</evidence>
<sequence>MIKFLFKHIDNSGLIVFRIIFGLLCFLEAVGAIFTGWVKRTLIDPEFTFSFIGFEWLQPLPGNWMYVYYIVMGMFGLFIMLGYKYRFSMLMFALMWTTTYLMQKSSYNNHYYLLVLLSFLMVFMPAHRYASIDVKQKPSLKSISMPSWCKWVFVLQLFILYTYASLAKLYPDWLDASVIAILMRNKANYPIVGELLQQNTIHYILAYGGILFDGLIIPLLLFKPTRKYAFFASIFFHLFNSIVFQIGIFPYMSLAFSLFFFDPKIIRNLFLKNKPFYEAEAITIPKYKTVLVTLFSIYFIVQIVLPLRHHFIEDNVLWTEEGHRLSWRMMLRSKSGRITYSVINADTNKAIPIKLDDYLTPKQQRGASTKPDVIWQFAQHLKQDFAKKNIPIKVFVKCYVSVNGKPSKQFIDPKVDLANVEWSHFKHHNWILPSELTIDNNTRKN</sequence>
<feature type="transmembrane region" description="Helical" evidence="7">
    <location>
        <begin position="234"/>
        <end position="261"/>
    </location>
</feature>
<keyword evidence="2 7" id="KW-0812">Transmembrane</keyword>
<dbReference type="InterPro" id="IPR053934">
    <property type="entry name" value="HTTM_dom"/>
</dbReference>
<name>A0A3D9H4W7_9FLAO</name>
<keyword evidence="5" id="KW-1015">Disulfide bond</keyword>
<evidence type="ECO:0000256" key="5">
    <source>
        <dbReference type="ARBA" id="ARBA00023157"/>
    </source>
</evidence>
<feature type="transmembrane region" description="Helical" evidence="7">
    <location>
        <begin position="109"/>
        <end position="127"/>
    </location>
</feature>
<keyword evidence="4 7" id="KW-0472">Membrane</keyword>
<dbReference type="InterPro" id="IPR053935">
    <property type="entry name" value="VKGC_lumenal_dom"/>
</dbReference>
<evidence type="ECO:0000256" key="1">
    <source>
        <dbReference type="ARBA" id="ARBA00004127"/>
    </source>
</evidence>
<dbReference type="PANTHER" id="PTHR12639">
    <property type="entry name" value="VITAMIN K-DEPENDENT GAMMA-CARBOXYLASE"/>
    <property type="match status" value="1"/>
</dbReference>
<keyword evidence="10" id="KW-1185">Reference proteome</keyword>
<evidence type="ECO:0000313" key="10">
    <source>
        <dbReference type="Proteomes" id="UP000256980"/>
    </source>
</evidence>
<dbReference type="InterPro" id="IPR011020">
    <property type="entry name" value="HTTM-like"/>
</dbReference>